<dbReference type="STRING" id="6689.A0A423SDD1"/>
<keyword evidence="1 2" id="KW-0193">Cuticle</keyword>
<feature type="signal peptide" evidence="4">
    <location>
        <begin position="1"/>
        <end position="23"/>
    </location>
</feature>
<evidence type="ECO:0000313" key="5">
    <source>
        <dbReference type="EMBL" id="ROT62206.1"/>
    </source>
</evidence>
<dbReference type="OrthoDB" id="6366688at2759"/>
<gene>
    <name evidence="5" type="ORF">C7M84_019953</name>
</gene>
<feature type="chain" id="PRO_5019281065" evidence="4">
    <location>
        <begin position="24"/>
        <end position="265"/>
    </location>
</feature>
<dbReference type="Proteomes" id="UP000283509">
    <property type="component" value="Unassembled WGS sequence"/>
</dbReference>
<dbReference type="GO" id="GO:0062129">
    <property type="term" value="C:chitin-based extracellular matrix"/>
    <property type="evidence" value="ECO:0007669"/>
    <property type="project" value="TreeGrafter"/>
</dbReference>
<evidence type="ECO:0000256" key="3">
    <source>
        <dbReference type="SAM" id="MobiDB-lite"/>
    </source>
</evidence>
<reference evidence="5 6" key="1">
    <citation type="submission" date="2018-04" db="EMBL/GenBank/DDBJ databases">
        <authorList>
            <person name="Zhang X."/>
            <person name="Yuan J."/>
            <person name="Li F."/>
            <person name="Xiang J."/>
        </authorList>
    </citation>
    <scope>NUCLEOTIDE SEQUENCE [LARGE SCALE GENOMIC DNA]</scope>
    <source>
        <tissue evidence="5">Muscle</tissue>
    </source>
</reference>
<protein>
    <submittedName>
        <fullName evidence="5">Arthrodial cuticle protein AMP16.5</fullName>
    </submittedName>
</protein>
<accession>A0A423SDD1</accession>
<dbReference type="AlphaFoldDB" id="A0A423SDD1"/>
<dbReference type="InterPro" id="IPR050468">
    <property type="entry name" value="Cuticle_Struct_Prot"/>
</dbReference>
<name>A0A423SDD1_PENVA</name>
<feature type="compositionally biased region" description="Basic and acidic residues" evidence="3">
    <location>
        <begin position="250"/>
        <end position="265"/>
    </location>
</feature>
<dbReference type="PROSITE" id="PS00233">
    <property type="entry name" value="CHIT_BIND_RR_1"/>
    <property type="match status" value="1"/>
</dbReference>
<keyword evidence="4" id="KW-0732">Signal</keyword>
<dbReference type="InterPro" id="IPR000618">
    <property type="entry name" value="Insect_cuticle"/>
</dbReference>
<keyword evidence="6" id="KW-1185">Reference proteome</keyword>
<reference evidence="5 6" key="2">
    <citation type="submission" date="2019-01" db="EMBL/GenBank/DDBJ databases">
        <title>The decoding of complex shrimp genome reveals the adaptation for benthos swimmer, frequently molting mechanism and breeding impact on genome.</title>
        <authorList>
            <person name="Sun Y."/>
            <person name="Gao Y."/>
            <person name="Yu Y."/>
        </authorList>
    </citation>
    <scope>NUCLEOTIDE SEQUENCE [LARGE SCALE GENOMIC DNA]</scope>
    <source>
        <tissue evidence="5">Muscle</tissue>
    </source>
</reference>
<dbReference type="EMBL" id="QCYY01003764">
    <property type="protein sequence ID" value="ROT62206.1"/>
    <property type="molecule type" value="Genomic_DNA"/>
</dbReference>
<dbReference type="PROSITE" id="PS51257">
    <property type="entry name" value="PROKAR_LIPOPROTEIN"/>
    <property type="match status" value="1"/>
</dbReference>
<dbReference type="GO" id="GO:0008010">
    <property type="term" value="F:structural constituent of chitin-based larval cuticle"/>
    <property type="evidence" value="ECO:0007669"/>
    <property type="project" value="TreeGrafter"/>
</dbReference>
<dbReference type="PANTHER" id="PTHR10380:SF173">
    <property type="entry name" value="CUTICULAR PROTEIN 47EF, ISOFORM C-RELATED"/>
    <property type="match status" value="1"/>
</dbReference>
<dbReference type="Pfam" id="PF00379">
    <property type="entry name" value="Chitin_bind_4"/>
    <property type="match status" value="1"/>
</dbReference>
<sequence length="265" mass="28913">MRTFFSKYATQVILACLVGLSACQFNRPATVGAPPIPILYDDRNGPDVSGAYDFSYGTGNGIAHQESSRPTGVDTFVVEGSYSYTAPDGTLVEVRYIADENGFRAESPLIPTTPTPPLHSLRQIAAAQDAFSSLPTWYWLVFADDGSFFGLPTCYWLVFADGNNSLGLPTWYWLVFADDGSCFGLPAWYWVVFADGNNSFGLPTLAFSGRRSNIDKAPCNKEVSSNKADSSNNREVYNSQQAVSNSRVASRTDVEEGSRVDAKVK</sequence>
<feature type="compositionally biased region" description="Polar residues" evidence="3">
    <location>
        <begin position="222"/>
        <end position="249"/>
    </location>
</feature>
<evidence type="ECO:0000256" key="4">
    <source>
        <dbReference type="SAM" id="SignalP"/>
    </source>
</evidence>
<dbReference type="PRINTS" id="PR00947">
    <property type="entry name" value="CUTICLE"/>
</dbReference>
<feature type="region of interest" description="Disordered" evidence="3">
    <location>
        <begin position="218"/>
        <end position="265"/>
    </location>
</feature>
<dbReference type="PROSITE" id="PS51155">
    <property type="entry name" value="CHIT_BIND_RR_2"/>
    <property type="match status" value="1"/>
</dbReference>
<dbReference type="PANTHER" id="PTHR10380">
    <property type="entry name" value="CUTICLE PROTEIN"/>
    <property type="match status" value="1"/>
</dbReference>
<comment type="caution">
    <text evidence="5">The sequence shown here is derived from an EMBL/GenBank/DDBJ whole genome shotgun (WGS) entry which is preliminary data.</text>
</comment>
<dbReference type="InterPro" id="IPR031311">
    <property type="entry name" value="CHIT_BIND_RR_consensus"/>
</dbReference>
<proteinExistence type="predicted"/>
<evidence type="ECO:0000256" key="2">
    <source>
        <dbReference type="PROSITE-ProRule" id="PRU00497"/>
    </source>
</evidence>
<evidence type="ECO:0000313" key="6">
    <source>
        <dbReference type="Proteomes" id="UP000283509"/>
    </source>
</evidence>
<organism evidence="5 6">
    <name type="scientific">Penaeus vannamei</name>
    <name type="common">Whiteleg shrimp</name>
    <name type="synonym">Litopenaeus vannamei</name>
    <dbReference type="NCBI Taxonomy" id="6689"/>
    <lineage>
        <taxon>Eukaryota</taxon>
        <taxon>Metazoa</taxon>
        <taxon>Ecdysozoa</taxon>
        <taxon>Arthropoda</taxon>
        <taxon>Crustacea</taxon>
        <taxon>Multicrustacea</taxon>
        <taxon>Malacostraca</taxon>
        <taxon>Eumalacostraca</taxon>
        <taxon>Eucarida</taxon>
        <taxon>Decapoda</taxon>
        <taxon>Dendrobranchiata</taxon>
        <taxon>Penaeoidea</taxon>
        <taxon>Penaeidae</taxon>
        <taxon>Penaeus</taxon>
    </lineage>
</organism>
<evidence type="ECO:0000256" key="1">
    <source>
        <dbReference type="ARBA" id="ARBA00022460"/>
    </source>
</evidence>